<dbReference type="GO" id="GO:0072330">
    <property type="term" value="P:monocarboxylic acid biosynthetic process"/>
    <property type="evidence" value="ECO:0007669"/>
    <property type="project" value="UniProtKB-ARBA"/>
</dbReference>
<name>A0A9W4I556_PENOL</name>
<dbReference type="PANTHER" id="PTHR37574:SF1">
    <property type="entry name" value="LIPASE B"/>
    <property type="match status" value="1"/>
</dbReference>
<organism evidence="2 3">
    <name type="scientific">Penicillium olsonii</name>
    <dbReference type="NCBI Taxonomy" id="99116"/>
    <lineage>
        <taxon>Eukaryota</taxon>
        <taxon>Fungi</taxon>
        <taxon>Dikarya</taxon>
        <taxon>Ascomycota</taxon>
        <taxon>Pezizomycotina</taxon>
        <taxon>Eurotiomycetes</taxon>
        <taxon>Eurotiomycetidae</taxon>
        <taxon>Eurotiales</taxon>
        <taxon>Aspergillaceae</taxon>
        <taxon>Penicillium</taxon>
    </lineage>
</organism>
<feature type="signal peptide" evidence="1">
    <location>
        <begin position="1"/>
        <end position="23"/>
    </location>
</feature>
<dbReference type="InterPro" id="IPR029058">
    <property type="entry name" value="AB_hydrolase_fold"/>
</dbReference>
<evidence type="ECO:0008006" key="4">
    <source>
        <dbReference type="Google" id="ProtNLM"/>
    </source>
</evidence>
<dbReference type="OrthoDB" id="4605274at2759"/>
<evidence type="ECO:0000256" key="1">
    <source>
        <dbReference type="SAM" id="SignalP"/>
    </source>
</evidence>
<keyword evidence="3" id="KW-1185">Reference proteome</keyword>
<feature type="chain" id="PRO_5040789290" description="Lipase B" evidence="1">
    <location>
        <begin position="24"/>
        <end position="458"/>
    </location>
</feature>
<comment type="caution">
    <text evidence="2">The sequence shown here is derived from an EMBL/GenBank/DDBJ whole genome shotgun (WGS) entry which is preliminary data.</text>
</comment>
<keyword evidence="1" id="KW-0732">Signal</keyword>
<dbReference type="EMBL" id="CAJVOS010000071">
    <property type="protein sequence ID" value="CAG8240276.1"/>
    <property type="molecule type" value="Genomic_DNA"/>
</dbReference>
<evidence type="ECO:0000313" key="3">
    <source>
        <dbReference type="Proteomes" id="UP001153618"/>
    </source>
</evidence>
<dbReference type="Proteomes" id="UP001153618">
    <property type="component" value="Unassembled WGS sequence"/>
</dbReference>
<proteinExistence type="predicted"/>
<dbReference type="Gene3D" id="3.40.50.1820">
    <property type="entry name" value="alpha/beta hydrolase"/>
    <property type="match status" value="1"/>
</dbReference>
<dbReference type="AlphaFoldDB" id="A0A9W4I556"/>
<gene>
    <name evidence="2" type="ORF">POLS_LOCUS8522</name>
</gene>
<dbReference type="GO" id="GO:0017000">
    <property type="term" value="P:antibiotic biosynthetic process"/>
    <property type="evidence" value="ECO:0007669"/>
    <property type="project" value="UniProtKB-ARBA"/>
</dbReference>
<dbReference type="SUPFAM" id="SSF53474">
    <property type="entry name" value="alpha/beta-Hydrolases"/>
    <property type="match status" value="1"/>
</dbReference>
<sequence length="458" mass="49107">MRYFRSAALFPLFLSALATSAPASNAVVAARDTSNFISRLENTLEGLGSITKGVLQEVDLLIGALRDVAEGKIDPVKTTEEALGSLSNVRNASEAGLVGVAIDLVTKGLAPKNIVDLLTGINEESINSMNNSNPIDPQTSIYPKDSTDAPYDQTEEDLRAAIYIPESFKYGADGKRPILLVPGTGDPAGVSYYFNFEKLIPETDFADAVWLNIPQNSLTDIQFTTQYIAYAMNYIAGICNTTIGVIATSQGNVGVQWALKYWPSTRDSVEDYLALSADFHGTLFAPECLLPNAGCTPAVMQQQYESEFIKTLRSDGGDSAYVPTTSVYSGPDEVVTPQTDPNASAMLNDAHGVGVSNTQVQLACPGMPAGGFYPHAGLLVNPITWALFVDAMTHEGPGNLSRIDMDSVCDRLVTKGLVLTDVLGTNIAIILNSVVHILEYGYHGSSEEPAIRDYARQS</sequence>
<protein>
    <recommendedName>
        <fullName evidence="4">Lipase B</fullName>
    </recommendedName>
</protein>
<dbReference type="InterPro" id="IPR053228">
    <property type="entry name" value="Stereospecific_Lipase"/>
</dbReference>
<accession>A0A9W4I556</accession>
<dbReference type="PANTHER" id="PTHR37574">
    <property type="entry name" value="LIPASE B"/>
    <property type="match status" value="1"/>
</dbReference>
<reference evidence="2" key="1">
    <citation type="submission" date="2021-07" db="EMBL/GenBank/DDBJ databases">
        <authorList>
            <person name="Branca A.L. A."/>
        </authorList>
    </citation>
    <scope>NUCLEOTIDE SEQUENCE</scope>
</reference>
<evidence type="ECO:0000313" key="2">
    <source>
        <dbReference type="EMBL" id="CAG8240276.1"/>
    </source>
</evidence>